<dbReference type="EMBL" id="JABDTM020022586">
    <property type="protein sequence ID" value="KAH0815790.1"/>
    <property type="molecule type" value="Genomic_DNA"/>
</dbReference>
<proteinExistence type="predicted"/>
<dbReference type="InterPro" id="IPR001079">
    <property type="entry name" value="Galectin_CRD"/>
</dbReference>
<dbReference type="SUPFAM" id="SSF49899">
    <property type="entry name" value="Concanavalin A-like lectins/glucanases"/>
    <property type="match status" value="1"/>
</dbReference>
<dbReference type="Proteomes" id="UP000719412">
    <property type="component" value="Unassembled WGS sequence"/>
</dbReference>
<dbReference type="Gene3D" id="2.60.120.200">
    <property type="match status" value="1"/>
</dbReference>
<reference evidence="5" key="2">
    <citation type="submission" date="2021-08" db="EMBL/GenBank/DDBJ databases">
        <authorList>
            <person name="Eriksson T."/>
        </authorList>
    </citation>
    <scope>NUCLEOTIDE SEQUENCE</scope>
    <source>
        <strain evidence="5">Stoneville</strain>
        <tissue evidence="5">Whole head</tissue>
    </source>
</reference>
<dbReference type="GO" id="GO:0030246">
    <property type="term" value="F:carbohydrate binding"/>
    <property type="evidence" value="ECO:0007669"/>
    <property type="project" value="UniProtKB-UniRule"/>
</dbReference>
<dbReference type="Pfam" id="PF00337">
    <property type="entry name" value="Gal-bind_lectin"/>
    <property type="match status" value="1"/>
</dbReference>
<comment type="caution">
    <text evidence="5">The sequence shown here is derived from an EMBL/GenBank/DDBJ whole genome shotgun (WGS) entry which is preliminary data.</text>
</comment>
<evidence type="ECO:0000259" key="4">
    <source>
        <dbReference type="PROSITE" id="PS51304"/>
    </source>
</evidence>
<dbReference type="InterPro" id="IPR013320">
    <property type="entry name" value="ConA-like_dom_sf"/>
</dbReference>
<dbReference type="CDD" id="cd00070">
    <property type="entry name" value="GLECT"/>
    <property type="match status" value="1"/>
</dbReference>
<evidence type="ECO:0000313" key="5">
    <source>
        <dbReference type="EMBL" id="KAH0815790.1"/>
    </source>
</evidence>
<gene>
    <name evidence="5" type="ORF">GEV33_007001</name>
</gene>
<keyword evidence="1 2" id="KW-0430">Lectin</keyword>
<feature type="domain" description="Galectin" evidence="4">
    <location>
        <begin position="12"/>
        <end position="144"/>
    </location>
</feature>
<dbReference type="PANTHER" id="PTHR11346">
    <property type="entry name" value="GALECTIN"/>
    <property type="match status" value="1"/>
</dbReference>
<feature type="compositionally biased region" description="Low complexity" evidence="3">
    <location>
        <begin position="181"/>
        <end position="193"/>
    </location>
</feature>
<feature type="compositionally biased region" description="Gly residues" evidence="3">
    <location>
        <begin position="317"/>
        <end position="327"/>
    </location>
</feature>
<evidence type="ECO:0000256" key="1">
    <source>
        <dbReference type="ARBA" id="ARBA00022734"/>
    </source>
</evidence>
<accession>A0A8J6HJI9</accession>
<protein>
    <recommendedName>
        <fullName evidence="2">Galectin</fullName>
    </recommendedName>
</protein>
<sequence length="362" mass="38223">MEKPIVNPQIPYTGEIPGGLQQGKMVRIQGAVPQHADRFNINFQTGPNSKPKDDTALHLSVRLKQGYVARNSYRDGSWGNEDGKGRLPIGLGQQFEIIVLPDANDFKIAINGGHFCEFPYIIPKEKISHLLIDGDVVVTLISWEGMLPSAPPEGGDVARHASKVEGASAPGTPQGPPAGPLGPQGFGPPQQGYGPPPQGYGPPPQGGPQGYGPPPQGYGPPPQGFGGQGYGPPLPPGSEQQSGFDHFFQSAQSVLAEAISSGAAEKLLSGILSPNQNQGFSPQNAQYGQYPHPQQQFQQRGPPQGQGQRDFNVPQYGGEGSVGGLGSVGSFLSNLASQVLHPQQQQQQPQGGQGQYGPRNQF</sequence>
<reference evidence="5" key="1">
    <citation type="journal article" date="2020" name="J Insects Food Feed">
        <title>The yellow mealworm (Tenebrio molitor) genome: a resource for the emerging insects as food and feed industry.</title>
        <authorList>
            <person name="Eriksson T."/>
            <person name="Andere A."/>
            <person name="Kelstrup H."/>
            <person name="Emery V."/>
            <person name="Picard C."/>
        </authorList>
    </citation>
    <scope>NUCLEOTIDE SEQUENCE</scope>
    <source>
        <strain evidence="5">Stoneville</strain>
        <tissue evidence="5">Whole head</tissue>
    </source>
</reference>
<evidence type="ECO:0000256" key="3">
    <source>
        <dbReference type="SAM" id="MobiDB-lite"/>
    </source>
</evidence>
<dbReference type="GO" id="GO:0016936">
    <property type="term" value="F:galactoside binding"/>
    <property type="evidence" value="ECO:0007669"/>
    <property type="project" value="TreeGrafter"/>
</dbReference>
<dbReference type="SMART" id="SM00908">
    <property type="entry name" value="Gal-bind_lectin"/>
    <property type="match status" value="1"/>
</dbReference>
<dbReference type="PANTHER" id="PTHR11346:SF176">
    <property type="entry name" value="32 KDA BETA-GALACTOSIDE-BINDING LECTIN LEC-3"/>
    <property type="match status" value="1"/>
</dbReference>
<organism evidence="5 6">
    <name type="scientific">Tenebrio molitor</name>
    <name type="common">Yellow mealworm beetle</name>
    <dbReference type="NCBI Taxonomy" id="7067"/>
    <lineage>
        <taxon>Eukaryota</taxon>
        <taxon>Metazoa</taxon>
        <taxon>Ecdysozoa</taxon>
        <taxon>Arthropoda</taxon>
        <taxon>Hexapoda</taxon>
        <taxon>Insecta</taxon>
        <taxon>Pterygota</taxon>
        <taxon>Neoptera</taxon>
        <taxon>Endopterygota</taxon>
        <taxon>Coleoptera</taxon>
        <taxon>Polyphaga</taxon>
        <taxon>Cucujiformia</taxon>
        <taxon>Tenebrionidae</taxon>
        <taxon>Tenebrio</taxon>
    </lineage>
</organism>
<evidence type="ECO:0000256" key="2">
    <source>
        <dbReference type="RuleBase" id="RU102079"/>
    </source>
</evidence>
<dbReference type="AlphaFoldDB" id="A0A8J6HJI9"/>
<dbReference type="SMART" id="SM00276">
    <property type="entry name" value="GLECT"/>
    <property type="match status" value="1"/>
</dbReference>
<feature type="compositionally biased region" description="Pro residues" evidence="3">
    <location>
        <begin position="194"/>
        <end position="223"/>
    </location>
</feature>
<name>A0A8J6HJI9_TENMO</name>
<evidence type="ECO:0000313" key="6">
    <source>
        <dbReference type="Proteomes" id="UP000719412"/>
    </source>
</evidence>
<dbReference type="PROSITE" id="PS51304">
    <property type="entry name" value="GALECTIN"/>
    <property type="match status" value="1"/>
</dbReference>
<keyword evidence="6" id="KW-1185">Reference proteome</keyword>
<feature type="compositionally biased region" description="Low complexity" evidence="3">
    <location>
        <begin position="286"/>
        <end position="309"/>
    </location>
</feature>
<feature type="region of interest" description="Disordered" evidence="3">
    <location>
        <begin position="272"/>
        <end position="362"/>
    </location>
</feature>
<feature type="region of interest" description="Disordered" evidence="3">
    <location>
        <begin position="165"/>
        <end position="243"/>
    </location>
</feature>
<dbReference type="FunFam" id="2.60.120.200:FF:000256">
    <property type="entry name" value="Galectin"/>
    <property type="match status" value="1"/>
</dbReference>
<feature type="compositionally biased region" description="Polar residues" evidence="3">
    <location>
        <begin position="272"/>
        <end position="285"/>
    </location>
</feature>
<dbReference type="InterPro" id="IPR044156">
    <property type="entry name" value="Galectin-like"/>
</dbReference>